<evidence type="ECO:0000256" key="2">
    <source>
        <dbReference type="SAM" id="Phobius"/>
    </source>
</evidence>
<organism evidence="3 4">
    <name type="scientific">Marasmius crinis-equi</name>
    <dbReference type="NCBI Taxonomy" id="585013"/>
    <lineage>
        <taxon>Eukaryota</taxon>
        <taxon>Fungi</taxon>
        <taxon>Dikarya</taxon>
        <taxon>Basidiomycota</taxon>
        <taxon>Agaricomycotina</taxon>
        <taxon>Agaricomycetes</taxon>
        <taxon>Agaricomycetidae</taxon>
        <taxon>Agaricales</taxon>
        <taxon>Marasmiineae</taxon>
        <taxon>Marasmiaceae</taxon>
        <taxon>Marasmius</taxon>
    </lineage>
</organism>
<evidence type="ECO:0000313" key="3">
    <source>
        <dbReference type="EMBL" id="KAL0569770.1"/>
    </source>
</evidence>
<dbReference type="Proteomes" id="UP001465976">
    <property type="component" value="Unassembled WGS sequence"/>
</dbReference>
<gene>
    <name evidence="3" type="ORF">V5O48_012195</name>
</gene>
<comment type="caution">
    <text evidence="3">The sequence shown here is derived from an EMBL/GenBank/DDBJ whole genome shotgun (WGS) entry which is preliminary data.</text>
</comment>
<feature type="region of interest" description="Disordered" evidence="1">
    <location>
        <begin position="254"/>
        <end position="273"/>
    </location>
</feature>
<feature type="transmembrane region" description="Helical" evidence="2">
    <location>
        <begin position="274"/>
        <end position="297"/>
    </location>
</feature>
<accession>A0ABR3F3G9</accession>
<keyword evidence="2" id="KW-0812">Transmembrane</keyword>
<evidence type="ECO:0008006" key="5">
    <source>
        <dbReference type="Google" id="ProtNLM"/>
    </source>
</evidence>
<proteinExistence type="predicted"/>
<dbReference type="CDD" id="cd12087">
    <property type="entry name" value="TM_EGFR-like"/>
    <property type="match status" value="1"/>
</dbReference>
<keyword evidence="4" id="KW-1185">Reference proteome</keyword>
<reference evidence="3 4" key="1">
    <citation type="submission" date="2024-02" db="EMBL/GenBank/DDBJ databases">
        <title>A draft genome for the cacao thread blight pathogen Marasmius crinis-equi.</title>
        <authorList>
            <person name="Cohen S.P."/>
            <person name="Baruah I.K."/>
            <person name="Amoako-Attah I."/>
            <person name="Bukari Y."/>
            <person name="Meinhardt L.W."/>
            <person name="Bailey B.A."/>
        </authorList>
    </citation>
    <scope>NUCLEOTIDE SEQUENCE [LARGE SCALE GENOMIC DNA]</scope>
    <source>
        <strain evidence="3 4">GH-76</strain>
    </source>
</reference>
<dbReference type="EMBL" id="JBAHYK010001055">
    <property type="protein sequence ID" value="KAL0569770.1"/>
    <property type="molecule type" value="Genomic_DNA"/>
</dbReference>
<sequence>MSLTFTLHLQANLHCEFMLVPGITGFTLILPLLTRVSALLAESDPSNSTYLLATNESLNFTLPASQGTGAILSPVGSGPILEQLLPGFDLIFPQGTSYDGFIIEAMAIMISMDQREDIVSVLKQTVTGILDRLFEKGWFPAGSGTLPNAYYPFINDTANGNVHDQEDGDMYFLRGLAAVWRLGEKLPPDFRDVIKIIMGVHYNAIRDNAKIGDLDLYGRSWQPGVSNSNESFDMYNQVAAAQILVDGIDLFNEGNSSSPNTSTPPPPSKSRTGMIVGATIGSVAFVSILAIAAFVFLHRHRWHRAAPSSEFTSRWISPFYGEKSGEPPHRATHWHTKNQSNFPLLLDSRGTGIVSEPLILPASFQVGQETPLSEMDEHQRGDVGHPEAVPGMSREDGREGTAMQMGMAPGFPDLVHV</sequence>
<name>A0ABR3F3G9_9AGAR</name>
<keyword evidence="2" id="KW-0472">Membrane</keyword>
<feature type="region of interest" description="Disordered" evidence="1">
    <location>
        <begin position="373"/>
        <end position="399"/>
    </location>
</feature>
<feature type="compositionally biased region" description="Basic and acidic residues" evidence="1">
    <location>
        <begin position="375"/>
        <end position="385"/>
    </location>
</feature>
<feature type="non-terminal residue" evidence="3">
    <location>
        <position position="417"/>
    </location>
</feature>
<protein>
    <recommendedName>
        <fullName evidence="5">Glycoside hydrolase family 76 protein</fullName>
    </recommendedName>
</protein>
<keyword evidence="2" id="KW-1133">Transmembrane helix</keyword>
<evidence type="ECO:0000256" key="1">
    <source>
        <dbReference type="SAM" id="MobiDB-lite"/>
    </source>
</evidence>
<evidence type="ECO:0000313" key="4">
    <source>
        <dbReference type="Proteomes" id="UP001465976"/>
    </source>
</evidence>